<evidence type="ECO:0000313" key="3">
    <source>
        <dbReference type="EMBL" id="MBH0237127.1"/>
    </source>
</evidence>
<feature type="transmembrane region" description="Helical" evidence="2">
    <location>
        <begin position="228"/>
        <end position="257"/>
    </location>
</feature>
<feature type="transmembrane region" description="Helical" evidence="2">
    <location>
        <begin position="187"/>
        <end position="208"/>
    </location>
</feature>
<feature type="compositionally biased region" description="Pro residues" evidence="1">
    <location>
        <begin position="12"/>
        <end position="21"/>
    </location>
</feature>
<dbReference type="RefSeq" id="WP_197310229.1">
    <property type="nucleotide sequence ID" value="NZ_JADZLT010000041.1"/>
</dbReference>
<feature type="transmembrane region" description="Helical" evidence="2">
    <location>
        <begin position="329"/>
        <end position="346"/>
    </location>
</feature>
<comment type="caution">
    <text evidence="3">The sequence shown here is derived from an EMBL/GenBank/DDBJ whole genome shotgun (WGS) entry which is preliminary data.</text>
</comment>
<accession>A0A931MXH6</accession>
<protein>
    <recommendedName>
        <fullName evidence="5">Glycosyltransferase RgtA/B/C/D-like domain-containing protein</fullName>
    </recommendedName>
</protein>
<keyword evidence="2" id="KW-1133">Transmembrane helix</keyword>
<keyword evidence="2" id="KW-0812">Transmembrane</keyword>
<feature type="transmembrane region" description="Helical" evidence="2">
    <location>
        <begin position="155"/>
        <end position="175"/>
    </location>
</feature>
<reference evidence="3" key="1">
    <citation type="submission" date="2020-12" db="EMBL/GenBank/DDBJ databases">
        <title>Methylobrevis albus sp. nov., isolated from fresh water lack sediment.</title>
        <authorList>
            <person name="Zou Q."/>
        </authorList>
    </citation>
    <scope>NUCLEOTIDE SEQUENCE</scope>
    <source>
        <strain evidence="3">L22</strain>
    </source>
</reference>
<dbReference type="EMBL" id="JADZLT010000041">
    <property type="protein sequence ID" value="MBH0237127.1"/>
    <property type="molecule type" value="Genomic_DNA"/>
</dbReference>
<evidence type="ECO:0000313" key="4">
    <source>
        <dbReference type="Proteomes" id="UP000631694"/>
    </source>
</evidence>
<keyword evidence="2" id="KW-0472">Membrane</keyword>
<evidence type="ECO:0000256" key="1">
    <source>
        <dbReference type="SAM" id="MobiDB-lite"/>
    </source>
</evidence>
<gene>
    <name evidence="3" type="ORF">I5731_04780</name>
</gene>
<sequence>MSVTDLRAALTQPPPPRPAPVDAPVVGAAGRLVAGWMSEALVTRLAQVVFLAFVCFSAAGAWVKPLYDWDTVAYIAVAMEPDYSDPVALHRDAFALVEKHAAPAGKWYFFTAENEYKAHQYANAESFVSQLPMYRVKPAYVAAIRALSGVADPFVATKIIAVLSTLAAGLVVFWWMSRRGFAQAGLLLAPVMAIGGFFHMALLATPDMPYAALGLAGLYLLAKGRDWAAVPLLLAMFLMRVDAIILLFALLLAALAFRTAVKPLAVTFAVALAAYFAISAAAGHIGWWPHFVFSNIEIQNTLVGFAPEFSLKVYLEGIFRGVVLAVRDYNWPAMMLVFIVGGLMLVRGGVRFERRAAMLLFALLLAFGGKFVTFPLPVDRNYFLFVVATALVLLEAWKPRMDLAGLSRPGR</sequence>
<keyword evidence="4" id="KW-1185">Reference proteome</keyword>
<feature type="transmembrane region" description="Helical" evidence="2">
    <location>
        <begin position="41"/>
        <end position="63"/>
    </location>
</feature>
<evidence type="ECO:0008006" key="5">
    <source>
        <dbReference type="Google" id="ProtNLM"/>
    </source>
</evidence>
<organism evidence="3 4">
    <name type="scientific">Methylobrevis albus</name>
    <dbReference type="NCBI Taxonomy" id="2793297"/>
    <lineage>
        <taxon>Bacteria</taxon>
        <taxon>Pseudomonadati</taxon>
        <taxon>Pseudomonadota</taxon>
        <taxon>Alphaproteobacteria</taxon>
        <taxon>Hyphomicrobiales</taxon>
        <taxon>Pleomorphomonadaceae</taxon>
        <taxon>Methylobrevis</taxon>
    </lineage>
</organism>
<feature type="transmembrane region" description="Helical" evidence="2">
    <location>
        <begin position="358"/>
        <end position="376"/>
    </location>
</feature>
<feature type="region of interest" description="Disordered" evidence="1">
    <location>
        <begin position="1"/>
        <end position="22"/>
    </location>
</feature>
<dbReference type="Proteomes" id="UP000631694">
    <property type="component" value="Unassembled WGS sequence"/>
</dbReference>
<proteinExistence type="predicted"/>
<feature type="transmembrane region" description="Helical" evidence="2">
    <location>
        <begin position="264"/>
        <end position="287"/>
    </location>
</feature>
<evidence type="ECO:0000256" key="2">
    <source>
        <dbReference type="SAM" id="Phobius"/>
    </source>
</evidence>
<dbReference type="AlphaFoldDB" id="A0A931MXH6"/>
<name>A0A931MXH6_9HYPH</name>